<evidence type="ECO:0000313" key="3">
    <source>
        <dbReference type="Proteomes" id="UP000006455"/>
    </source>
</evidence>
<evidence type="ECO:0000256" key="1">
    <source>
        <dbReference type="SAM" id="Phobius"/>
    </source>
</evidence>
<keyword evidence="1" id="KW-0472">Membrane</keyword>
<evidence type="ECO:0000313" key="2">
    <source>
        <dbReference type="EMBL" id="EJO87057.1"/>
    </source>
</evidence>
<keyword evidence="1" id="KW-1133">Transmembrane helix</keyword>
<accession>J4JUC7</accession>
<keyword evidence="1" id="KW-0812">Transmembrane</keyword>
<gene>
    <name evidence="2" type="ORF">MCOL_V219216</name>
</gene>
<reference evidence="2 3" key="1">
    <citation type="journal article" date="2011" name="J. Bacteriol.">
        <title>Genome sequence of the Mycobacterium colombiense type strain, CECT 3035.</title>
        <authorList>
            <person name="Gonzalez-Perez M."/>
            <person name="Murcia M.I."/>
            <person name="Landsman D."/>
            <person name="Jordan I.K."/>
            <person name="Marino-Ramirez L."/>
        </authorList>
    </citation>
    <scope>NUCLEOTIDE SEQUENCE [LARGE SCALE GENOMIC DNA]</scope>
    <source>
        <strain evidence="2 3">CECT 3035</strain>
    </source>
</reference>
<dbReference type="STRING" id="1041522.GCA_002105755_00609"/>
<dbReference type="GeneID" id="31529207"/>
<dbReference type="Proteomes" id="UP000006455">
    <property type="component" value="Unassembled WGS sequence"/>
</dbReference>
<comment type="caution">
    <text evidence="2">The sequence shown here is derived from an EMBL/GenBank/DDBJ whole genome shotgun (WGS) entry which is preliminary data.</text>
</comment>
<protein>
    <submittedName>
        <fullName evidence="2">Uncharacterized protein</fullName>
    </submittedName>
</protein>
<dbReference type="AlphaFoldDB" id="J4JUC7"/>
<organism evidence="2 3">
    <name type="scientific">Mycobacterium colombiense CECT 3035</name>
    <dbReference type="NCBI Taxonomy" id="1041522"/>
    <lineage>
        <taxon>Bacteria</taxon>
        <taxon>Bacillati</taxon>
        <taxon>Actinomycetota</taxon>
        <taxon>Actinomycetes</taxon>
        <taxon>Mycobacteriales</taxon>
        <taxon>Mycobacteriaceae</taxon>
        <taxon>Mycobacterium</taxon>
        <taxon>Mycobacterium avium complex (MAC)</taxon>
    </lineage>
</organism>
<proteinExistence type="predicted"/>
<feature type="transmembrane region" description="Helical" evidence="1">
    <location>
        <begin position="23"/>
        <end position="49"/>
    </location>
</feature>
<sequence>MITVALLLAVIAAVRYRTFRWVAAILLAVAFVQAHPVLVAVAAVVAVALRAAWHGRKAVRAANEARRAREDELRARCEVENRLWLAGDPRGFYGLQSYR</sequence>
<name>J4JUC7_9MYCO</name>
<dbReference type="RefSeq" id="WP_007774342.1">
    <property type="nucleotide sequence ID" value="NZ_AFVW02000006.1"/>
</dbReference>
<dbReference type="EMBL" id="AFVW02000006">
    <property type="protein sequence ID" value="EJO87057.1"/>
    <property type="molecule type" value="Genomic_DNA"/>
</dbReference>